<accession>A0ABW0H1U0</accession>
<evidence type="ECO:0008006" key="4">
    <source>
        <dbReference type="Google" id="ProtNLM"/>
    </source>
</evidence>
<keyword evidence="1" id="KW-0732">Signal</keyword>
<name>A0ABW0H1U0_9HYPH</name>
<evidence type="ECO:0000313" key="3">
    <source>
        <dbReference type="Proteomes" id="UP001596104"/>
    </source>
</evidence>
<gene>
    <name evidence="2" type="ORF">ACFPPC_00740</name>
</gene>
<organism evidence="2 3">
    <name type="scientific">Bosea vestrisii</name>
    <dbReference type="NCBI Taxonomy" id="151416"/>
    <lineage>
        <taxon>Bacteria</taxon>
        <taxon>Pseudomonadati</taxon>
        <taxon>Pseudomonadota</taxon>
        <taxon>Alphaproteobacteria</taxon>
        <taxon>Hyphomicrobiales</taxon>
        <taxon>Boseaceae</taxon>
        <taxon>Bosea</taxon>
    </lineage>
</organism>
<evidence type="ECO:0000313" key="2">
    <source>
        <dbReference type="EMBL" id="MFC5391165.1"/>
    </source>
</evidence>
<evidence type="ECO:0000256" key="1">
    <source>
        <dbReference type="SAM" id="SignalP"/>
    </source>
</evidence>
<dbReference type="EMBL" id="JBHSLV010000002">
    <property type="protein sequence ID" value="MFC5391165.1"/>
    <property type="molecule type" value="Genomic_DNA"/>
</dbReference>
<sequence length="393" mass="42951">MSMRVARSVFVLFYVLVGALPVIAAEEPAETLASTAVVGLRGGFDSSPTNSKGEKGSPTLTGFASWNYLRGTAQDGYGLDLLLVDTQYDPRQLAASRSHALTLKHTTGISETLSLQSSLAIENEQSWSRRRNALTWRERLNLSLGSFRLFANGEARLAALNERNVFANGDFLPQDENLATLGITPGIAWRQGETEIGVSFTTSSTRFTNGTDYLGMRRDNYRLQPNLFVSTALKGASFEASLSPLQVIFPDREFENEKKLLYTAKLRVPYDWLTLDLSSGRTVEDTTLPFAVINLVTQHEGKLTARFNDTNALSLTVRQKLEDYLGLDATTRTSSIGLDYARGLGNGMTATASAAWRKTKDTGLEAVPAFVVQLGLQKQLDFSEPGKSAKKGG</sequence>
<keyword evidence="3" id="KW-1185">Reference proteome</keyword>
<protein>
    <recommendedName>
        <fullName evidence="4">Beta-barrel porin 2</fullName>
    </recommendedName>
</protein>
<dbReference type="Proteomes" id="UP001596104">
    <property type="component" value="Unassembled WGS sequence"/>
</dbReference>
<feature type="signal peptide" evidence="1">
    <location>
        <begin position="1"/>
        <end position="24"/>
    </location>
</feature>
<feature type="chain" id="PRO_5047068104" description="Beta-barrel porin 2" evidence="1">
    <location>
        <begin position="25"/>
        <end position="393"/>
    </location>
</feature>
<dbReference type="RefSeq" id="WP_291679513.1">
    <property type="nucleotide sequence ID" value="NZ_JBHSLV010000002.1"/>
</dbReference>
<comment type="caution">
    <text evidence="2">The sequence shown here is derived from an EMBL/GenBank/DDBJ whole genome shotgun (WGS) entry which is preliminary data.</text>
</comment>
<reference evidence="3" key="1">
    <citation type="journal article" date="2019" name="Int. J. Syst. Evol. Microbiol.">
        <title>The Global Catalogue of Microorganisms (GCM) 10K type strain sequencing project: providing services to taxonomists for standard genome sequencing and annotation.</title>
        <authorList>
            <consortium name="The Broad Institute Genomics Platform"/>
            <consortium name="The Broad Institute Genome Sequencing Center for Infectious Disease"/>
            <person name="Wu L."/>
            <person name="Ma J."/>
        </authorList>
    </citation>
    <scope>NUCLEOTIDE SEQUENCE [LARGE SCALE GENOMIC DNA]</scope>
    <source>
        <strain evidence="3">CGMCC 1.16326</strain>
    </source>
</reference>
<proteinExistence type="predicted"/>